<dbReference type="Proteomes" id="UP000032233">
    <property type="component" value="Unassembled WGS sequence"/>
</dbReference>
<evidence type="ECO:0000313" key="2">
    <source>
        <dbReference type="Proteomes" id="UP000032233"/>
    </source>
</evidence>
<proteinExistence type="predicted"/>
<comment type="caution">
    <text evidence="1">The sequence shown here is derived from an EMBL/GenBank/DDBJ whole genome shotgun (WGS) entry which is preliminary data.</text>
</comment>
<protein>
    <submittedName>
        <fullName evidence="1">Uncharacterized protein</fullName>
    </submittedName>
</protein>
<accession>A0A0D2G9T5</accession>
<reference evidence="1 2" key="1">
    <citation type="submission" date="2013-11" db="EMBL/GenBank/DDBJ databases">
        <title>Metagenomic analysis of a methanogenic consortium involved in long chain n-alkane degradation.</title>
        <authorList>
            <person name="Davidova I.A."/>
            <person name="Callaghan A.V."/>
            <person name="Wawrik B."/>
            <person name="Pruitt S."/>
            <person name="Marks C."/>
            <person name="Duncan K.E."/>
            <person name="Suflita J.M."/>
        </authorList>
    </citation>
    <scope>NUCLEOTIDE SEQUENCE [LARGE SCALE GENOMIC DNA]</scope>
    <source>
        <strain evidence="1 2">SPR</strain>
    </source>
</reference>
<keyword evidence="2" id="KW-1185">Reference proteome</keyword>
<name>A0A0D2G9T5_9BACT</name>
<dbReference type="EMBL" id="AZAC01000051">
    <property type="protein sequence ID" value="KIX11617.1"/>
    <property type="molecule type" value="Genomic_DNA"/>
</dbReference>
<dbReference type="InParanoid" id="A0A0D2G9T5"/>
<sequence length="69" mass="7792">MTQLINMVFQNNMLVDTGDRLKTADGTEVEVWEFCHEQDETVHSAWAKHFLQGNLRGIFSGKPGKSLPS</sequence>
<dbReference type="AlphaFoldDB" id="A0A0D2G9T5"/>
<gene>
    <name evidence="1" type="ORF">X474_23390</name>
</gene>
<organism evidence="1 2">
    <name type="scientific">Dethiosulfatarculus sandiegensis</name>
    <dbReference type="NCBI Taxonomy" id="1429043"/>
    <lineage>
        <taxon>Bacteria</taxon>
        <taxon>Pseudomonadati</taxon>
        <taxon>Thermodesulfobacteriota</taxon>
        <taxon>Desulfarculia</taxon>
        <taxon>Desulfarculales</taxon>
        <taxon>Desulfarculaceae</taxon>
        <taxon>Dethiosulfatarculus</taxon>
    </lineage>
</organism>
<evidence type="ECO:0000313" key="1">
    <source>
        <dbReference type="EMBL" id="KIX11617.1"/>
    </source>
</evidence>